<dbReference type="AlphaFoldDB" id="A0A1F4RP97"/>
<evidence type="ECO:0008006" key="4">
    <source>
        <dbReference type="Google" id="ProtNLM"/>
    </source>
</evidence>
<reference evidence="2 3" key="1">
    <citation type="journal article" date="2016" name="Nat. Commun.">
        <title>Thousands of microbial genomes shed light on interconnected biogeochemical processes in an aquifer system.</title>
        <authorList>
            <person name="Anantharaman K."/>
            <person name="Brown C.T."/>
            <person name="Hug L.A."/>
            <person name="Sharon I."/>
            <person name="Castelle C.J."/>
            <person name="Probst A.J."/>
            <person name="Thomas B.C."/>
            <person name="Singh A."/>
            <person name="Wilkins M.J."/>
            <person name="Karaoz U."/>
            <person name="Brodie E.L."/>
            <person name="Williams K.H."/>
            <person name="Hubbard S.S."/>
            <person name="Banfield J.F."/>
        </authorList>
    </citation>
    <scope>NUCLEOTIDE SEQUENCE [LARGE SCALE GENOMIC DNA]</scope>
</reference>
<evidence type="ECO:0000313" key="3">
    <source>
        <dbReference type="Proteomes" id="UP000179095"/>
    </source>
</evidence>
<accession>A0A1F4RP97</accession>
<evidence type="ECO:0000256" key="1">
    <source>
        <dbReference type="SAM" id="Phobius"/>
    </source>
</evidence>
<dbReference type="STRING" id="1802568.A3F86_02460"/>
<protein>
    <recommendedName>
        <fullName evidence="4">DUF4760 domain-containing protein</fullName>
    </recommendedName>
</protein>
<feature type="transmembrane region" description="Helical" evidence="1">
    <location>
        <begin position="7"/>
        <end position="29"/>
    </location>
</feature>
<feature type="transmembrane region" description="Helical" evidence="1">
    <location>
        <begin position="35"/>
        <end position="63"/>
    </location>
</feature>
<evidence type="ECO:0000313" key="2">
    <source>
        <dbReference type="EMBL" id="OGC09978.1"/>
    </source>
</evidence>
<keyword evidence="1" id="KW-1133">Transmembrane helix</keyword>
<keyword evidence="1" id="KW-0812">Transmembrane</keyword>
<proteinExistence type="predicted"/>
<sequence length="247" mass="29543">MRIQKWPIFLGLLLIVLSALIYYFHYLIFYDAHHIFIYLLSDIAFVPIEVLLVTLILHQLLAYREKKGRLEKMNMVIGTFFSEIGTRLLVLFSDFDPKLEYIKKNLVITNEWTDEEFVKVEKKLRGYEYNVEISKVDFEHLRNLMLEKKEFLIRLLENPNLLEHENFTNILWGIFHLAEELTARKKIKDLPKTDLEHMAGDIKRFYGQLVYQWLDYMKHLKDNYPYLFSLAMRTNPFDESASAEVHG</sequence>
<organism evidence="2 3">
    <name type="scientific">candidate division WOR-1 bacterium RIFCSPLOWO2_12_FULL_45_9</name>
    <dbReference type="NCBI Taxonomy" id="1802568"/>
    <lineage>
        <taxon>Bacteria</taxon>
        <taxon>Bacillati</taxon>
        <taxon>Saganbacteria</taxon>
    </lineage>
</organism>
<comment type="caution">
    <text evidence="2">The sequence shown here is derived from an EMBL/GenBank/DDBJ whole genome shotgun (WGS) entry which is preliminary data.</text>
</comment>
<keyword evidence="1" id="KW-0472">Membrane</keyword>
<name>A0A1F4RP97_UNCSA</name>
<dbReference type="Proteomes" id="UP000179095">
    <property type="component" value="Unassembled WGS sequence"/>
</dbReference>
<gene>
    <name evidence="2" type="ORF">A3F86_02460</name>
</gene>
<dbReference type="EMBL" id="METQ01000007">
    <property type="protein sequence ID" value="OGC09978.1"/>
    <property type="molecule type" value="Genomic_DNA"/>
</dbReference>